<evidence type="ECO:0000256" key="1">
    <source>
        <dbReference type="SAM" id="Phobius"/>
    </source>
</evidence>
<keyword evidence="3" id="KW-1185">Reference proteome</keyword>
<keyword evidence="1" id="KW-0472">Membrane</keyword>
<gene>
    <name evidence="2" type="ORF">MAR_026276</name>
</gene>
<evidence type="ECO:0000313" key="2">
    <source>
        <dbReference type="EMBL" id="WAR12096.1"/>
    </source>
</evidence>
<organism evidence="2 3">
    <name type="scientific">Mya arenaria</name>
    <name type="common">Soft-shell clam</name>
    <dbReference type="NCBI Taxonomy" id="6604"/>
    <lineage>
        <taxon>Eukaryota</taxon>
        <taxon>Metazoa</taxon>
        <taxon>Spiralia</taxon>
        <taxon>Lophotrochozoa</taxon>
        <taxon>Mollusca</taxon>
        <taxon>Bivalvia</taxon>
        <taxon>Autobranchia</taxon>
        <taxon>Heteroconchia</taxon>
        <taxon>Euheterodonta</taxon>
        <taxon>Imparidentia</taxon>
        <taxon>Neoheterodontei</taxon>
        <taxon>Myida</taxon>
        <taxon>Myoidea</taxon>
        <taxon>Myidae</taxon>
        <taxon>Mya</taxon>
    </lineage>
</organism>
<reference evidence="2" key="1">
    <citation type="submission" date="2022-11" db="EMBL/GenBank/DDBJ databases">
        <title>Centuries of genome instability and evolution in soft-shell clam transmissible cancer (bioRxiv).</title>
        <authorList>
            <person name="Hart S.F.M."/>
            <person name="Yonemitsu M.A."/>
            <person name="Giersch R.M."/>
            <person name="Beal B.F."/>
            <person name="Arriagada G."/>
            <person name="Davis B.W."/>
            <person name="Ostrander E.A."/>
            <person name="Goff S.P."/>
            <person name="Metzger M.J."/>
        </authorList>
    </citation>
    <scope>NUCLEOTIDE SEQUENCE</scope>
    <source>
        <strain evidence="2">MELC-2E11</strain>
        <tissue evidence="2">Siphon/mantle</tissue>
    </source>
</reference>
<keyword evidence="1" id="KW-0812">Transmembrane</keyword>
<sequence length="78" mass="9433">MNTIMNTDVEEVYNHLDSRCMKLFVIICILLILMKTCTKNLKYIKCILKICLFKEYFFHRQQNNLKSSIIILFFQYNS</sequence>
<dbReference type="Proteomes" id="UP001164746">
    <property type="component" value="Chromosome 8"/>
</dbReference>
<proteinExistence type="predicted"/>
<keyword evidence="1" id="KW-1133">Transmembrane helix</keyword>
<evidence type="ECO:0008006" key="4">
    <source>
        <dbReference type="Google" id="ProtNLM"/>
    </source>
</evidence>
<accession>A0ABY7ETS2</accession>
<protein>
    <recommendedName>
        <fullName evidence="4">ATP synthase F0 subunit 8</fullName>
    </recommendedName>
</protein>
<evidence type="ECO:0000313" key="3">
    <source>
        <dbReference type="Proteomes" id="UP001164746"/>
    </source>
</evidence>
<feature type="transmembrane region" description="Helical" evidence="1">
    <location>
        <begin position="20"/>
        <end position="38"/>
    </location>
</feature>
<dbReference type="EMBL" id="CP111019">
    <property type="protein sequence ID" value="WAR12096.1"/>
    <property type="molecule type" value="Genomic_DNA"/>
</dbReference>
<name>A0ABY7ETS2_MYAAR</name>